<protein>
    <recommendedName>
        <fullName evidence="10">Branched-chain-amino-acid aminotransferase</fullName>
        <shortName evidence="10">BCAT</shortName>
        <ecNumber evidence="10">2.6.1.42</ecNumber>
    </recommendedName>
</protein>
<comment type="caution">
    <text evidence="11">The sequence shown here is derived from an EMBL/GenBank/DDBJ whole genome shotgun (WGS) entry which is preliminary data.</text>
</comment>
<evidence type="ECO:0000256" key="9">
    <source>
        <dbReference type="ARBA" id="ARBA00049229"/>
    </source>
</evidence>
<evidence type="ECO:0000256" key="8">
    <source>
        <dbReference type="ARBA" id="ARBA00048798"/>
    </source>
</evidence>
<keyword evidence="12" id="KW-1185">Reference proteome</keyword>
<dbReference type="Proteomes" id="UP000659124">
    <property type="component" value="Unassembled WGS sequence"/>
</dbReference>
<accession>A0ABR7TR92</accession>
<dbReference type="InterPro" id="IPR050571">
    <property type="entry name" value="Class-IV_PLP-Dep_Aminotrnsfr"/>
</dbReference>
<evidence type="ECO:0000256" key="10">
    <source>
        <dbReference type="RuleBase" id="RU364094"/>
    </source>
</evidence>
<dbReference type="InterPro" id="IPR005785">
    <property type="entry name" value="B_amino_transI"/>
</dbReference>
<organism evidence="11 12">
    <name type="scientific">Chitinophaga qingshengii</name>
    <dbReference type="NCBI Taxonomy" id="1569794"/>
    <lineage>
        <taxon>Bacteria</taxon>
        <taxon>Pseudomonadati</taxon>
        <taxon>Bacteroidota</taxon>
        <taxon>Chitinophagia</taxon>
        <taxon>Chitinophagales</taxon>
        <taxon>Chitinophagaceae</taxon>
        <taxon>Chitinophaga</taxon>
    </lineage>
</organism>
<comment type="function">
    <text evidence="10">Acts on leucine, isoleucine and valine.</text>
</comment>
<comment type="catalytic activity">
    <reaction evidence="7 10">
        <text>L-valine + 2-oxoglutarate = 3-methyl-2-oxobutanoate + L-glutamate</text>
        <dbReference type="Rhea" id="RHEA:24813"/>
        <dbReference type="ChEBI" id="CHEBI:11851"/>
        <dbReference type="ChEBI" id="CHEBI:16810"/>
        <dbReference type="ChEBI" id="CHEBI:29985"/>
        <dbReference type="ChEBI" id="CHEBI:57762"/>
        <dbReference type="EC" id="2.6.1.42"/>
    </reaction>
</comment>
<dbReference type="GO" id="GO:0004084">
    <property type="term" value="F:branched-chain-amino-acid transaminase activity"/>
    <property type="evidence" value="ECO:0007669"/>
    <property type="project" value="UniProtKB-EC"/>
</dbReference>
<dbReference type="PANTHER" id="PTHR42743:SF11">
    <property type="entry name" value="AMINODEOXYCHORISMATE LYASE"/>
    <property type="match status" value="1"/>
</dbReference>
<evidence type="ECO:0000256" key="2">
    <source>
        <dbReference type="ARBA" id="ARBA00004931"/>
    </source>
</evidence>
<evidence type="ECO:0000313" key="11">
    <source>
        <dbReference type="EMBL" id="MBC9932508.1"/>
    </source>
</evidence>
<dbReference type="NCBIfam" id="TIGR01122">
    <property type="entry name" value="ilvE_I"/>
    <property type="match status" value="1"/>
</dbReference>
<evidence type="ECO:0000256" key="6">
    <source>
        <dbReference type="ARBA" id="ARBA00022679"/>
    </source>
</evidence>
<proteinExistence type="inferred from homology"/>
<dbReference type="InterPro" id="IPR043131">
    <property type="entry name" value="BCAT-like_N"/>
</dbReference>
<gene>
    <name evidence="10" type="primary">ilvE</name>
    <name evidence="11" type="ORF">ICL07_19140</name>
</gene>
<dbReference type="RefSeq" id="WP_188089623.1">
    <property type="nucleotide sequence ID" value="NZ_JACVFC010000002.1"/>
</dbReference>
<comment type="cofactor">
    <cofactor evidence="10">
        <name>pyridoxal 5'-phosphate</name>
        <dbReference type="ChEBI" id="CHEBI:597326"/>
    </cofactor>
</comment>
<dbReference type="InterPro" id="IPR036038">
    <property type="entry name" value="Aminotransferase-like"/>
</dbReference>
<keyword evidence="6 10" id="KW-0808">Transferase</keyword>
<evidence type="ECO:0000256" key="5">
    <source>
        <dbReference type="ARBA" id="ARBA00022576"/>
    </source>
</evidence>
<comment type="pathway">
    <text evidence="1 10">Amino-acid biosynthesis; L-isoleucine biosynthesis; L-isoleucine from 2-oxobutanoate: step 4/4.</text>
</comment>
<dbReference type="Gene3D" id="3.30.470.10">
    <property type="match status" value="1"/>
</dbReference>
<comment type="similarity">
    <text evidence="4 10">Belongs to the class-IV pyridoxal-phosphate-dependent aminotransferase family.</text>
</comment>
<sequence>MYSYYNNDTFLYLDGEYLKATAATTDLFGQSLHYGYAVFEGIRAYKTDSGEVKIFKAKEHFDRLKRSCELIHIPYNFNNDELIAASYKVLEMNNMQEAYIRPLVFCPPNMTLKAASQSNILICAWEWGAYLGEKLLRIMTSSFERPNPKAFQIESKSAGLYVNSILASQEAKQKGYDEALLLDMNGNVAEGPGANIFFEKDGRIFTPPPGNILPGITRATVIELCHELQIPIEEKLFTIAELKQADAAFFCGTAAEVVGLESLDGQPFGKPWASSLGKVLQQAYKAKVLDKTFQREAQLA</sequence>
<evidence type="ECO:0000313" key="12">
    <source>
        <dbReference type="Proteomes" id="UP000659124"/>
    </source>
</evidence>
<keyword evidence="10" id="KW-0028">Amino-acid biosynthesis</keyword>
<dbReference type="EC" id="2.6.1.42" evidence="10"/>
<evidence type="ECO:0000256" key="3">
    <source>
        <dbReference type="ARBA" id="ARBA00005072"/>
    </source>
</evidence>
<dbReference type="SUPFAM" id="SSF56752">
    <property type="entry name" value="D-aminoacid aminotransferase-like PLP-dependent enzymes"/>
    <property type="match status" value="1"/>
</dbReference>
<evidence type="ECO:0000256" key="1">
    <source>
        <dbReference type="ARBA" id="ARBA00004824"/>
    </source>
</evidence>
<dbReference type="PANTHER" id="PTHR42743">
    <property type="entry name" value="AMINO-ACID AMINOTRANSFERASE"/>
    <property type="match status" value="1"/>
</dbReference>
<keyword evidence="5 10" id="KW-0032">Aminotransferase</keyword>
<comment type="pathway">
    <text evidence="2 10">Amino-acid biosynthesis; L-valine biosynthesis; L-valine from pyruvate: step 4/4.</text>
</comment>
<evidence type="ECO:0000256" key="7">
    <source>
        <dbReference type="ARBA" id="ARBA00048212"/>
    </source>
</evidence>
<name>A0ABR7TR92_9BACT</name>
<dbReference type="InterPro" id="IPR001544">
    <property type="entry name" value="Aminotrans_IV"/>
</dbReference>
<keyword evidence="10" id="KW-0663">Pyridoxal phosphate</keyword>
<comment type="catalytic activity">
    <reaction evidence="9 10">
        <text>L-leucine + 2-oxoglutarate = 4-methyl-2-oxopentanoate + L-glutamate</text>
        <dbReference type="Rhea" id="RHEA:18321"/>
        <dbReference type="ChEBI" id="CHEBI:16810"/>
        <dbReference type="ChEBI" id="CHEBI:17865"/>
        <dbReference type="ChEBI" id="CHEBI:29985"/>
        <dbReference type="ChEBI" id="CHEBI:57427"/>
        <dbReference type="EC" id="2.6.1.42"/>
    </reaction>
</comment>
<dbReference type="EMBL" id="JACVFC010000002">
    <property type="protein sequence ID" value="MBC9932508.1"/>
    <property type="molecule type" value="Genomic_DNA"/>
</dbReference>
<comment type="catalytic activity">
    <reaction evidence="8 10">
        <text>L-isoleucine + 2-oxoglutarate = (S)-3-methyl-2-oxopentanoate + L-glutamate</text>
        <dbReference type="Rhea" id="RHEA:24801"/>
        <dbReference type="ChEBI" id="CHEBI:16810"/>
        <dbReference type="ChEBI" id="CHEBI:29985"/>
        <dbReference type="ChEBI" id="CHEBI:35146"/>
        <dbReference type="ChEBI" id="CHEBI:58045"/>
        <dbReference type="EC" id="2.6.1.42"/>
    </reaction>
</comment>
<dbReference type="NCBIfam" id="NF005146">
    <property type="entry name" value="PRK06606.1"/>
    <property type="match status" value="1"/>
</dbReference>
<keyword evidence="10" id="KW-0100">Branched-chain amino acid biosynthesis</keyword>
<comment type="pathway">
    <text evidence="3 10">Amino-acid biosynthesis; L-leucine biosynthesis; L-leucine from 3-methyl-2-oxobutanoate: step 4/4.</text>
</comment>
<dbReference type="Gene3D" id="3.20.10.10">
    <property type="entry name" value="D-amino Acid Aminotransferase, subunit A, domain 2"/>
    <property type="match status" value="1"/>
</dbReference>
<dbReference type="Pfam" id="PF01063">
    <property type="entry name" value="Aminotran_4"/>
    <property type="match status" value="1"/>
</dbReference>
<evidence type="ECO:0000256" key="4">
    <source>
        <dbReference type="ARBA" id="ARBA00009320"/>
    </source>
</evidence>
<reference evidence="11 12" key="1">
    <citation type="submission" date="2020-09" db="EMBL/GenBank/DDBJ databases">
        <title>Genome sequences of type strains of Chitinophaga qingshengii and Chitinophaga varians.</title>
        <authorList>
            <person name="Kittiwongwattana C."/>
        </authorList>
    </citation>
    <scope>NUCLEOTIDE SEQUENCE [LARGE SCALE GENOMIC DNA]</scope>
    <source>
        <strain evidence="11 12">JCM 30026</strain>
    </source>
</reference>
<dbReference type="InterPro" id="IPR043132">
    <property type="entry name" value="BCAT-like_C"/>
</dbReference>